<keyword evidence="3" id="KW-1185">Reference proteome</keyword>
<accession>A0ABP8IRI4</accession>
<sequence>MLSELHMYNLTPWRQLAKPHADVLKGTFQQAEFAADLWQVHTGRASQDYRDPKAFFQRTFLTEGLRNLLMGTARRLAGQSGEPVIQLQTSFGGGKTHSMLAVYHLVGRDKGKAAVADLQGVGALLDEANVTVLPQARVAVLDGSALAPAGPTVHPDSPARTLWGELAWQLGGNEFYELVKAADEAGTSPGKAALIKLLEAAAPCVVLLDELVRYVSQFGEQRLVGGDLNSNLSFVQAVTEAVKAVPTAQLVVSLPDSDVEAGNAQAVASQRALEKVVGRVRALWKPAASDETFEIVRRRLFAEFGASEEIARVCRHYARHYADNPDFFPEEARHNTYYERLLAAYPLHPEILDRLYQDWSALEDFQRTRGVLKLLAQVIYQLWKDNDQDALIQPGNLPLQDQRVRSELLSHLPPGWEPVVVRDVDDRLAEPVGLDDKDQRFGAVRAATRVARTVFLGSAPNAGVARTGRGLGLSRVLLGAARPGHAPAVYADALQALTDRLHYLTHEGSRYWYDVRPNMRREMEDRRKRLDPHEVEEEIQKTLESLLREGRMFRSHVFPKPDGAEIPDDQNLRLVVLDINNPFQRSEPGRAHEAARHLLENRGTTPRQRRNRLFFLAADAADAGRLREQAGTVLAWRGIISDVQSGRLNSDVLQEKQLAGFRKDAEQKLLSGARDVFRWLLVPEAIDTTSPVQWVGTEKALNRSTLGTLAKEIEQRLSAEEWAIPEWSAKFLHQELRNVFWREDKPAVSVDEVWEAFCNYLYLPRLASRQVLEEAVRQGSGTTAAFGMAKAQPAAHEFTEASLGQQRSFGGSTLLVDPLVMKAYLDKAQANAQEPTNAGTTGTSQAATGGAQSTSWGTGHGSPTSEPTSGGAASNGGKQLNQPHTYSASVMLDPAGAKAQFSEILEEIVRELTGRVGVKVRLSLDIRAESEAGFDSNTARVLKDNSQRLKLDAHLE</sequence>
<protein>
    <submittedName>
        <fullName evidence="2">ATP-binding protein</fullName>
    </submittedName>
</protein>
<feature type="compositionally biased region" description="Low complexity" evidence="1">
    <location>
        <begin position="838"/>
        <end position="855"/>
    </location>
</feature>
<keyword evidence="2" id="KW-0067">ATP-binding</keyword>
<evidence type="ECO:0000256" key="1">
    <source>
        <dbReference type="SAM" id="MobiDB-lite"/>
    </source>
</evidence>
<proteinExistence type="predicted"/>
<dbReference type="EMBL" id="BAABGZ010000080">
    <property type="protein sequence ID" value="GAA4368792.1"/>
    <property type="molecule type" value="Genomic_DNA"/>
</dbReference>
<dbReference type="InterPro" id="IPR007555">
    <property type="entry name" value="DUF499"/>
</dbReference>
<keyword evidence="2" id="KW-0547">Nucleotide-binding</keyword>
<evidence type="ECO:0000313" key="3">
    <source>
        <dbReference type="Proteomes" id="UP001501153"/>
    </source>
</evidence>
<comment type="caution">
    <text evidence="2">The sequence shown here is derived from an EMBL/GenBank/DDBJ whole genome shotgun (WGS) entry which is preliminary data.</text>
</comment>
<feature type="region of interest" description="Disordered" evidence="1">
    <location>
        <begin position="832"/>
        <end position="883"/>
    </location>
</feature>
<reference evidence="3" key="1">
    <citation type="journal article" date="2019" name="Int. J. Syst. Evol. Microbiol.">
        <title>The Global Catalogue of Microorganisms (GCM) 10K type strain sequencing project: providing services to taxonomists for standard genome sequencing and annotation.</title>
        <authorList>
            <consortium name="The Broad Institute Genomics Platform"/>
            <consortium name="The Broad Institute Genome Sequencing Center for Infectious Disease"/>
            <person name="Wu L."/>
            <person name="Ma J."/>
        </authorList>
    </citation>
    <scope>NUCLEOTIDE SEQUENCE [LARGE SCALE GENOMIC DNA]</scope>
    <source>
        <strain evidence="3">JCM 17923</strain>
    </source>
</reference>
<organism evidence="2 3">
    <name type="scientific">Hymenobacter saemangeumensis</name>
    <dbReference type="NCBI Taxonomy" id="1084522"/>
    <lineage>
        <taxon>Bacteria</taxon>
        <taxon>Pseudomonadati</taxon>
        <taxon>Bacteroidota</taxon>
        <taxon>Cytophagia</taxon>
        <taxon>Cytophagales</taxon>
        <taxon>Hymenobacteraceae</taxon>
        <taxon>Hymenobacter</taxon>
    </lineage>
</organism>
<dbReference type="Proteomes" id="UP001501153">
    <property type="component" value="Unassembled WGS sequence"/>
</dbReference>
<evidence type="ECO:0000313" key="2">
    <source>
        <dbReference type="EMBL" id="GAA4368792.1"/>
    </source>
</evidence>
<feature type="compositionally biased region" description="Polar residues" evidence="1">
    <location>
        <begin position="861"/>
        <end position="883"/>
    </location>
</feature>
<dbReference type="GO" id="GO:0005524">
    <property type="term" value="F:ATP binding"/>
    <property type="evidence" value="ECO:0007669"/>
    <property type="project" value="UniProtKB-KW"/>
</dbReference>
<name>A0ABP8IRI4_9BACT</name>
<gene>
    <name evidence="2" type="ORF">GCM10023185_41840</name>
</gene>
<dbReference type="Pfam" id="PF04465">
    <property type="entry name" value="DUF499"/>
    <property type="match status" value="1"/>
</dbReference>